<sequence>MERKFRNFATWFMASCWRKRQKKPLSAESGEVRNSWWMFILDAFRVLCKDGDEIVECLRAMDYLIGLLKIRVRRGINLVVRDTLSSDPYVVITMGEQAC</sequence>
<gene>
    <name evidence="1" type="ORF">LOK49_LG11G00757</name>
</gene>
<reference evidence="1 2" key="1">
    <citation type="journal article" date="2022" name="Plant J.">
        <title>Chromosome-level genome of Camellia lanceoleosa provides a valuable resource for understanding genome evolution and self-incompatibility.</title>
        <authorList>
            <person name="Gong W."/>
            <person name="Xiao S."/>
            <person name="Wang L."/>
            <person name="Liao Z."/>
            <person name="Chang Y."/>
            <person name="Mo W."/>
            <person name="Hu G."/>
            <person name="Li W."/>
            <person name="Zhao G."/>
            <person name="Zhu H."/>
            <person name="Hu X."/>
            <person name="Ji K."/>
            <person name="Xiang X."/>
            <person name="Song Q."/>
            <person name="Yuan D."/>
            <person name="Jin S."/>
            <person name="Zhang L."/>
        </authorList>
    </citation>
    <scope>NUCLEOTIDE SEQUENCE [LARGE SCALE GENOMIC DNA]</scope>
    <source>
        <strain evidence="1">SQ_2022a</strain>
    </source>
</reference>
<proteinExistence type="predicted"/>
<protein>
    <submittedName>
        <fullName evidence="1">Protein C2-DOMAIN ABA-RELATED 7</fullName>
    </submittedName>
</protein>
<organism evidence="1 2">
    <name type="scientific">Camellia lanceoleosa</name>
    <dbReference type="NCBI Taxonomy" id="1840588"/>
    <lineage>
        <taxon>Eukaryota</taxon>
        <taxon>Viridiplantae</taxon>
        <taxon>Streptophyta</taxon>
        <taxon>Embryophyta</taxon>
        <taxon>Tracheophyta</taxon>
        <taxon>Spermatophyta</taxon>
        <taxon>Magnoliopsida</taxon>
        <taxon>eudicotyledons</taxon>
        <taxon>Gunneridae</taxon>
        <taxon>Pentapetalae</taxon>
        <taxon>asterids</taxon>
        <taxon>Ericales</taxon>
        <taxon>Theaceae</taxon>
        <taxon>Camellia</taxon>
    </lineage>
</organism>
<dbReference type="EMBL" id="CM045769">
    <property type="protein sequence ID" value="KAI7994773.1"/>
    <property type="molecule type" value="Genomic_DNA"/>
</dbReference>
<comment type="caution">
    <text evidence="1">The sequence shown here is derived from an EMBL/GenBank/DDBJ whole genome shotgun (WGS) entry which is preliminary data.</text>
</comment>
<keyword evidence="2" id="KW-1185">Reference proteome</keyword>
<name>A0ACC0G287_9ERIC</name>
<evidence type="ECO:0000313" key="1">
    <source>
        <dbReference type="EMBL" id="KAI7994773.1"/>
    </source>
</evidence>
<accession>A0ACC0G287</accession>
<evidence type="ECO:0000313" key="2">
    <source>
        <dbReference type="Proteomes" id="UP001060215"/>
    </source>
</evidence>
<dbReference type="Proteomes" id="UP001060215">
    <property type="component" value="Chromosome 12"/>
</dbReference>